<evidence type="ECO:0000256" key="15">
    <source>
        <dbReference type="SAM" id="SignalP"/>
    </source>
</evidence>
<proteinExistence type="predicted"/>
<feature type="signal peptide" evidence="15">
    <location>
        <begin position="1"/>
        <end position="19"/>
    </location>
</feature>
<evidence type="ECO:0000256" key="8">
    <source>
        <dbReference type="ARBA" id="ARBA00023136"/>
    </source>
</evidence>
<name>A0ABD6EK51_9BILA</name>
<dbReference type="PROSITE" id="PS50011">
    <property type="entry name" value="PROTEIN_KINASE_DOM"/>
    <property type="match status" value="1"/>
</dbReference>
<comment type="caution">
    <text evidence="18">The sequence shown here is derived from an EMBL/GenBank/DDBJ whole genome shotgun (WGS) entry which is preliminary data.</text>
</comment>
<keyword evidence="12" id="KW-0547">Nucleotide-binding</keyword>
<gene>
    <name evidence="18" type="ORF">AB6A40_005243</name>
</gene>
<evidence type="ECO:0000256" key="7">
    <source>
        <dbReference type="ARBA" id="ARBA00022989"/>
    </source>
</evidence>
<feature type="chain" id="PRO_5044759472" description="Protein kinase domain-containing protein" evidence="15">
    <location>
        <begin position="20"/>
        <end position="771"/>
    </location>
</feature>
<dbReference type="InterPro" id="IPR007110">
    <property type="entry name" value="Ig-like_dom"/>
</dbReference>
<dbReference type="PANTHER" id="PTHR24416:SF349">
    <property type="entry name" value="TYROSINE-PROTEIN KINASE RYK"/>
    <property type="match status" value="1"/>
</dbReference>
<evidence type="ECO:0000256" key="10">
    <source>
        <dbReference type="ARBA" id="ARBA00023180"/>
    </source>
</evidence>
<comment type="subcellular location">
    <subcellularLocation>
        <location evidence="1">Cell membrane</location>
        <topology evidence="1">Single-pass membrane protein</topology>
    </subcellularLocation>
</comment>
<keyword evidence="3 14" id="KW-0812">Transmembrane</keyword>
<dbReference type="PRINTS" id="PR00109">
    <property type="entry name" value="TYRKINASE"/>
</dbReference>
<feature type="domain" description="Ig-like" evidence="17">
    <location>
        <begin position="199"/>
        <end position="276"/>
    </location>
</feature>
<dbReference type="Pfam" id="PF07714">
    <property type="entry name" value="PK_Tyr_Ser-Thr"/>
    <property type="match status" value="1"/>
</dbReference>
<dbReference type="Gene3D" id="1.10.510.10">
    <property type="entry name" value="Transferase(Phosphotransferase) domain 1"/>
    <property type="match status" value="1"/>
</dbReference>
<dbReference type="InterPro" id="IPR000719">
    <property type="entry name" value="Prot_kinase_dom"/>
</dbReference>
<evidence type="ECO:0000256" key="14">
    <source>
        <dbReference type="SAM" id="Phobius"/>
    </source>
</evidence>
<feature type="domain" description="Protein kinase" evidence="16">
    <location>
        <begin position="490"/>
        <end position="767"/>
    </location>
</feature>
<dbReference type="PANTHER" id="PTHR24416">
    <property type="entry name" value="TYROSINE-PROTEIN KINASE RECEPTOR"/>
    <property type="match status" value="1"/>
</dbReference>
<evidence type="ECO:0000259" key="16">
    <source>
        <dbReference type="PROSITE" id="PS50011"/>
    </source>
</evidence>
<dbReference type="AlphaFoldDB" id="A0ABD6EK51"/>
<dbReference type="GO" id="GO:0004714">
    <property type="term" value="F:transmembrane receptor protein tyrosine kinase activity"/>
    <property type="evidence" value="ECO:0007669"/>
    <property type="project" value="UniProtKB-EC"/>
</dbReference>
<evidence type="ECO:0000256" key="9">
    <source>
        <dbReference type="ARBA" id="ARBA00023170"/>
    </source>
</evidence>
<dbReference type="PROSITE" id="PS50835">
    <property type="entry name" value="IG_LIKE"/>
    <property type="match status" value="1"/>
</dbReference>
<dbReference type="GO" id="GO:0005524">
    <property type="term" value="F:ATP binding"/>
    <property type="evidence" value="ECO:0007669"/>
    <property type="project" value="UniProtKB-UniRule"/>
</dbReference>
<dbReference type="Gene3D" id="3.80.10.10">
    <property type="entry name" value="Ribonuclease Inhibitor"/>
    <property type="match status" value="1"/>
</dbReference>
<evidence type="ECO:0000256" key="13">
    <source>
        <dbReference type="SAM" id="MobiDB-lite"/>
    </source>
</evidence>
<organism evidence="18 19">
    <name type="scientific">Gnathostoma spinigerum</name>
    <dbReference type="NCBI Taxonomy" id="75299"/>
    <lineage>
        <taxon>Eukaryota</taxon>
        <taxon>Metazoa</taxon>
        <taxon>Ecdysozoa</taxon>
        <taxon>Nematoda</taxon>
        <taxon>Chromadorea</taxon>
        <taxon>Rhabditida</taxon>
        <taxon>Spirurina</taxon>
        <taxon>Gnathostomatomorpha</taxon>
        <taxon>Gnathostomatoidea</taxon>
        <taxon>Gnathostomatidae</taxon>
        <taxon>Gnathostoma</taxon>
    </lineage>
</organism>
<sequence length="771" mass="87302">MFWFVTLYIVCFLHSRGDAEWGSCKKQGFGGVMCTNLKDLTVIPDDVSSEIRTLYVKCGGQSPATGHPDVKPLKDCKMSSHNGNLLGVSVLSRFRGVRRMALMNCAIQGVEHFAFEFNDALEVADLSGNCLKVVEWQAVAHALRLRSLILTNNPLQCDCANRWMSELTSEEWSFGEVFHLPAEIMRTTVIRECNFSSCDQITIEARNTNVTTEIGKPLELACDISGIDALGGSRFPNFEWVFSELKIPTESMSVRGRSLLLSIPQTSSKHLGIILCKCWQCQVPLFRAIQVRLLTPISVRFTNLLPYELIIYGYPLLNLNLTLHSNGLSESNLLDDSEITFFDNILLVRFEKTHSQFFVRYYSFSYQPCHNCSSEKNITLHVCSAHSCAYCNGSLQTLMHRQVRNQQQIPATGLEERRTFSTLLTITLLGFPLFVVTVMLILAWKFELYETLRKHRKRKSSDGTNIPLESDTSDYPNDPHSVPLIDRESINLDKKIGQGAFSEVFSADWKGSPSGRVAVKFLKDVEIDAEMDREAHLLSQLEHPNVVRLYGIAKERKQVLLIMELITLGNLKSYLRDRVPTTSGYSHFPPALTTSELLDISIQICQGLCYLNSQQIVHRDIATRNCLVSGETDILFCDHSQRPPFTVKISDFGMSRRLYSQTEYYRMNSLKAILPVRWMPPESVQFGKFTHASDIWAFGITLWEVCTYGDVPFGELSNAEILSAVASGVRLPKPKHTPGGVHEIMQHCWELEPNDRPSCYDVLDRLLRCRC</sequence>
<reference evidence="18 19" key="1">
    <citation type="submission" date="2024-08" db="EMBL/GenBank/DDBJ databases">
        <title>Gnathostoma spinigerum genome.</title>
        <authorList>
            <person name="Gonzalez-Bertolin B."/>
            <person name="Monzon S."/>
            <person name="Zaballos A."/>
            <person name="Jimenez P."/>
            <person name="Dekumyoy P."/>
            <person name="Varona S."/>
            <person name="Cuesta I."/>
            <person name="Sumanam S."/>
            <person name="Adisakwattana P."/>
            <person name="Gasser R.B."/>
            <person name="Hernandez-Gonzalez A."/>
            <person name="Young N.D."/>
            <person name="Perteguer M.J."/>
        </authorList>
    </citation>
    <scope>NUCLEOTIDE SEQUENCE [LARGE SCALE GENOMIC DNA]</scope>
    <source>
        <strain evidence="18">AL3</strain>
        <tissue evidence="18">Liver</tissue>
    </source>
</reference>
<evidence type="ECO:0000313" key="18">
    <source>
        <dbReference type="EMBL" id="MFH4978534.1"/>
    </source>
</evidence>
<feature type="transmembrane region" description="Helical" evidence="14">
    <location>
        <begin position="423"/>
        <end position="444"/>
    </location>
</feature>
<dbReference type="InterPro" id="IPR020635">
    <property type="entry name" value="Tyr_kinase_cat_dom"/>
</dbReference>
<feature type="binding site" evidence="12">
    <location>
        <position position="520"/>
    </location>
    <ligand>
        <name>ATP</name>
        <dbReference type="ChEBI" id="CHEBI:30616"/>
    </ligand>
</feature>
<dbReference type="SUPFAM" id="SSF56112">
    <property type="entry name" value="Protein kinase-like (PK-like)"/>
    <property type="match status" value="1"/>
</dbReference>
<dbReference type="PROSITE" id="PS00109">
    <property type="entry name" value="PROTEIN_KINASE_TYR"/>
    <property type="match status" value="1"/>
</dbReference>
<dbReference type="GO" id="GO:0005886">
    <property type="term" value="C:plasma membrane"/>
    <property type="evidence" value="ECO:0007669"/>
    <property type="project" value="UniProtKB-SubCell"/>
</dbReference>
<keyword evidence="10" id="KW-0325">Glycoprotein</keyword>
<dbReference type="InterPro" id="IPR011009">
    <property type="entry name" value="Kinase-like_dom_sf"/>
</dbReference>
<comment type="catalytic activity">
    <reaction evidence="11">
        <text>L-tyrosyl-[protein] + ATP = O-phospho-L-tyrosyl-[protein] + ADP + H(+)</text>
        <dbReference type="Rhea" id="RHEA:10596"/>
        <dbReference type="Rhea" id="RHEA-COMP:10136"/>
        <dbReference type="Rhea" id="RHEA-COMP:20101"/>
        <dbReference type="ChEBI" id="CHEBI:15378"/>
        <dbReference type="ChEBI" id="CHEBI:30616"/>
        <dbReference type="ChEBI" id="CHEBI:46858"/>
        <dbReference type="ChEBI" id="CHEBI:61978"/>
        <dbReference type="ChEBI" id="CHEBI:456216"/>
        <dbReference type="EC" id="2.7.10.1"/>
    </reaction>
</comment>
<evidence type="ECO:0000259" key="17">
    <source>
        <dbReference type="PROSITE" id="PS50835"/>
    </source>
</evidence>
<keyword evidence="6" id="KW-0130">Cell adhesion</keyword>
<evidence type="ECO:0000256" key="12">
    <source>
        <dbReference type="PROSITE-ProRule" id="PRU10141"/>
    </source>
</evidence>
<keyword evidence="2" id="KW-0433">Leucine-rich repeat</keyword>
<evidence type="ECO:0000313" key="19">
    <source>
        <dbReference type="Proteomes" id="UP001608902"/>
    </source>
</evidence>
<dbReference type="Pfam" id="PF13855">
    <property type="entry name" value="LRR_8"/>
    <property type="match status" value="1"/>
</dbReference>
<dbReference type="GO" id="GO:0007155">
    <property type="term" value="P:cell adhesion"/>
    <property type="evidence" value="ECO:0007669"/>
    <property type="project" value="UniProtKB-KW"/>
</dbReference>
<keyword evidence="5" id="KW-0677">Repeat</keyword>
<evidence type="ECO:0000256" key="3">
    <source>
        <dbReference type="ARBA" id="ARBA00022692"/>
    </source>
</evidence>
<dbReference type="SUPFAM" id="SSF52058">
    <property type="entry name" value="L domain-like"/>
    <property type="match status" value="1"/>
</dbReference>
<evidence type="ECO:0000256" key="6">
    <source>
        <dbReference type="ARBA" id="ARBA00022889"/>
    </source>
</evidence>
<keyword evidence="8 14" id="KW-0472">Membrane</keyword>
<keyword evidence="19" id="KW-1185">Reference proteome</keyword>
<keyword evidence="12" id="KW-0067">ATP-binding</keyword>
<dbReference type="InterPro" id="IPR032675">
    <property type="entry name" value="LRR_dom_sf"/>
</dbReference>
<evidence type="ECO:0000256" key="5">
    <source>
        <dbReference type="ARBA" id="ARBA00022737"/>
    </source>
</evidence>
<accession>A0ABD6EK51</accession>
<protein>
    <recommendedName>
        <fullName evidence="20">Protein kinase domain-containing protein</fullName>
    </recommendedName>
</protein>
<keyword evidence="4 15" id="KW-0732">Signal</keyword>
<dbReference type="SMART" id="SM00219">
    <property type="entry name" value="TyrKc"/>
    <property type="match status" value="1"/>
</dbReference>
<dbReference type="CDD" id="cd00192">
    <property type="entry name" value="PTKc"/>
    <property type="match status" value="1"/>
</dbReference>
<dbReference type="InterPro" id="IPR008266">
    <property type="entry name" value="Tyr_kinase_AS"/>
</dbReference>
<dbReference type="Proteomes" id="UP001608902">
    <property type="component" value="Unassembled WGS sequence"/>
</dbReference>
<evidence type="ECO:0000256" key="4">
    <source>
        <dbReference type="ARBA" id="ARBA00022729"/>
    </source>
</evidence>
<dbReference type="InterPro" id="IPR017441">
    <property type="entry name" value="Protein_kinase_ATP_BS"/>
</dbReference>
<dbReference type="EMBL" id="JBGFUD010003282">
    <property type="protein sequence ID" value="MFH4978534.1"/>
    <property type="molecule type" value="Genomic_DNA"/>
</dbReference>
<dbReference type="PROSITE" id="PS00107">
    <property type="entry name" value="PROTEIN_KINASE_ATP"/>
    <property type="match status" value="1"/>
</dbReference>
<keyword evidence="9" id="KW-0675">Receptor</keyword>
<evidence type="ECO:0000256" key="2">
    <source>
        <dbReference type="ARBA" id="ARBA00022614"/>
    </source>
</evidence>
<keyword evidence="7 14" id="KW-1133">Transmembrane helix</keyword>
<dbReference type="InterPro" id="IPR001611">
    <property type="entry name" value="Leu-rich_rpt"/>
</dbReference>
<evidence type="ECO:0000256" key="1">
    <source>
        <dbReference type="ARBA" id="ARBA00004162"/>
    </source>
</evidence>
<dbReference type="InterPro" id="IPR050122">
    <property type="entry name" value="RTK"/>
</dbReference>
<dbReference type="InterPro" id="IPR001245">
    <property type="entry name" value="Ser-Thr/Tyr_kinase_cat_dom"/>
</dbReference>
<evidence type="ECO:0000256" key="11">
    <source>
        <dbReference type="ARBA" id="ARBA00051243"/>
    </source>
</evidence>
<feature type="region of interest" description="Disordered" evidence="13">
    <location>
        <begin position="459"/>
        <end position="480"/>
    </location>
</feature>
<evidence type="ECO:0008006" key="20">
    <source>
        <dbReference type="Google" id="ProtNLM"/>
    </source>
</evidence>